<dbReference type="EMBL" id="CYHE01000009">
    <property type="protein sequence ID" value="CUA98169.1"/>
    <property type="molecule type" value="Genomic_DNA"/>
</dbReference>
<reference evidence="3" key="1">
    <citation type="submission" date="2015-08" db="EMBL/GenBank/DDBJ databases">
        <authorList>
            <person name="Varghese N."/>
        </authorList>
    </citation>
    <scope>NUCLEOTIDE SEQUENCE [LARGE SCALE GENOMIC DNA]</scope>
    <source>
        <strain evidence="3">DSM 23407</strain>
    </source>
</reference>
<evidence type="ECO:0000259" key="1">
    <source>
        <dbReference type="Pfam" id="PF01593"/>
    </source>
</evidence>
<feature type="domain" description="Amine oxidase" evidence="1">
    <location>
        <begin position="10"/>
        <end position="260"/>
    </location>
</feature>
<keyword evidence="3" id="KW-1185">Reference proteome</keyword>
<dbReference type="GO" id="GO:0016491">
    <property type="term" value="F:oxidoreductase activity"/>
    <property type="evidence" value="ECO:0007669"/>
    <property type="project" value="InterPro"/>
</dbReference>
<evidence type="ECO:0000313" key="3">
    <source>
        <dbReference type="Proteomes" id="UP000183900"/>
    </source>
</evidence>
<dbReference type="FunFam" id="1.10.405.20:FF:000001">
    <property type="entry name" value="Amine oxidase"/>
    <property type="match status" value="1"/>
</dbReference>
<protein>
    <submittedName>
        <fullName evidence="2">Predicted NAD/FAD-binding protein</fullName>
    </submittedName>
</protein>
<dbReference type="InterPro" id="IPR002937">
    <property type="entry name" value="Amino_oxidase"/>
</dbReference>
<dbReference type="Pfam" id="PF01593">
    <property type="entry name" value="Amino_oxidase"/>
    <property type="match status" value="1"/>
</dbReference>
<evidence type="ECO:0000313" key="2">
    <source>
        <dbReference type="EMBL" id="CUA98169.1"/>
    </source>
</evidence>
<dbReference type="Gene3D" id="1.10.405.20">
    <property type="match status" value="1"/>
</dbReference>
<dbReference type="RefSeq" id="WP_055456260.1">
    <property type="nucleotide sequence ID" value="NZ_CYHE01000009.1"/>
</dbReference>
<dbReference type="Gene3D" id="3.50.50.60">
    <property type="entry name" value="FAD/NAD(P)-binding domain"/>
    <property type="match status" value="1"/>
</dbReference>
<dbReference type="Proteomes" id="UP000183900">
    <property type="component" value="Unassembled WGS sequence"/>
</dbReference>
<name>A0A0K6I4U2_9HYPH</name>
<dbReference type="PANTHER" id="PTHR42923">
    <property type="entry name" value="PROTOPORPHYRINOGEN OXIDASE"/>
    <property type="match status" value="1"/>
</dbReference>
<dbReference type="OrthoDB" id="20837at2"/>
<gene>
    <name evidence="2" type="ORF">Ga0061067_10927</name>
</gene>
<dbReference type="InterPro" id="IPR050464">
    <property type="entry name" value="Zeta_carotene_desat/Oxidored"/>
</dbReference>
<proteinExistence type="predicted"/>
<organism evidence="2 3">
    <name type="scientific">Pannonibacter indicus</name>
    <dbReference type="NCBI Taxonomy" id="466044"/>
    <lineage>
        <taxon>Bacteria</taxon>
        <taxon>Pseudomonadati</taxon>
        <taxon>Pseudomonadota</taxon>
        <taxon>Alphaproteobacteria</taxon>
        <taxon>Hyphomicrobiales</taxon>
        <taxon>Stappiaceae</taxon>
        <taxon>Pannonibacter</taxon>
    </lineage>
</organism>
<accession>A0A0K6I4U2</accession>
<dbReference type="SUPFAM" id="SSF51905">
    <property type="entry name" value="FAD/NAD(P)-binding domain"/>
    <property type="match status" value="1"/>
</dbReference>
<dbReference type="AlphaFoldDB" id="A0A0K6I4U2"/>
<sequence length="433" mass="48082">MRIAVIGSGISGNSAAWALSGHHDITVYEKRLRPGGHSATVDIDYDGAAISVDTGFIVYNELNYPNLTALFAHLGIATEASDMSFALSVDEGQREWSGTNLRTIFAQRRNMVSPRFLWMLREILRFNRQCAADLASGYLTGMSLGDYMRARKFSTAFIEDYLVPMGAAIWSTPASEMLAFPAASFVSFFENHRLINFDRPQWRTVSGGSRNYVQRLLEPLRGHVRLGSPVTSIRRADGKVHVRDASGHEDMFDHVILASHTDQTLAMLDDASDDERCILSAIRYRPNTVYLHRDESLMPKRKSVWASWNYLARTGSAEGTDVAVSYWMNRLQNIDTSRPLFVTLNPPHEPREDLTFARFTYDHPQFDAGALAAQQQLSRIQGVANTWYCGAWQGHGFHEDGLVSGLKVATALGAELPWRSAAAGSSGLAEAAE</sequence>
<dbReference type="InterPro" id="IPR036188">
    <property type="entry name" value="FAD/NAD-bd_sf"/>
</dbReference>
<dbReference type="PANTHER" id="PTHR42923:SF17">
    <property type="entry name" value="AMINE OXIDASE DOMAIN-CONTAINING PROTEIN"/>
    <property type="match status" value="1"/>
</dbReference>
<dbReference type="Gene3D" id="3.30.70.1990">
    <property type="match status" value="1"/>
</dbReference>